<keyword evidence="2" id="KW-1185">Reference proteome</keyword>
<accession>A0AAV5S8F8</accession>
<feature type="non-terminal residue" evidence="1">
    <location>
        <position position="113"/>
    </location>
</feature>
<name>A0AAV5S8F8_9BILA</name>
<dbReference type="AlphaFoldDB" id="A0AAV5S8F8"/>
<reference evidence="1" key="1">
    <citation type="submission" date="2023-10" db="EMBL/GenBank/DDBJ databases">
        <title>Genome assembly of Pristionchus species.</title>
        <authorList>
            <person name="Yoshida K."/>
            <person name="Sommer R.J."/>
        </authorList>
    </citation>
    <scope>NUCLEOTIDE SEQUENCE</scope>
    <source>
        <strain evidence="1">RS0144</strain>
    </source>
</reference>
<evidence type="ECO:0008006" key="3">
    <source>
        <dbReference type="Google" id="ProtNLM"/>
    </source>
</evidence>
<gene>
    <name evidence="1" type="ORF">PENTCL1PPCAC_857</name>
</gene>
<comment type="caution">
    <text evidence="1">The sequence shown here is derived from an EMBL/GenBank/DDBJ whole genome shotgun (WGS) entry which is preliminary data.</text>
</comment>
<proteinExistence type="predicted"/>
<sequence>MSATRTRCLSRFLIERWQMHGYAASSVFRLAVLAIDRFRLQSANPASLFRSAISLVPKSGFEEPRINPIASRCPIILRTFSLCEVCVAHRRSIIPFAFHSLAFQSDVSTSSLI</sequence>
<evidence type="ECO:0000313" key="2">
    <source>
        <dbReference type="Proteomes" id="UP001432027"/>
    </source>
</evidence>
<protein>
    <recommendedName>
        <fullName evidence="3">G protein-coupled receptor</fullName>
    </recommendedName>
</protein>
<dbReference type="Proteomes" id="UP001432027">
    <property type="component" value="Unassembled WGS sequence"/>
</dbReference>
<organism evidence="1 2">
    <name type="scientific">Pristionchus entomophagus</name>
    <dbReference type="NCBI Taxonomy" id="358040"/>
    <lineage>
        <taxon>Eukaryota</taxon>
        <taxon>Metazoa</taxon>
        <taxon>Ecdysozoa</taxon>
        <taxon>Nematoda</taxon>
        <taxon>Chromadorea</taxon>
        <taxon>Rhabditida</taxon>
        <taxon>Rhabditina</taxon>
        <taxon>Diplogasteromorpha</taxon>
        <taxon>Diplogasteroidea</taxon>
        <taxon>Neodiplogasteridae</taxon>
        <taxon>Pristionchus</taxon>
    </lineage>
</organism>
<evidence type="ECO:0000313" key="1">
    <source>
        <dbReference type="EMBL" id="GMS78682.1"/>
    </source>
</evidence>
<dbReference type="EMBL" id="BTSX01000001">
    <property type="protein sequence ID" value="GMS78682.1"/>
    <property type="molecule type" value="Genomic_DNA"/>
</dbReference>